<dbReference type="SMART" id="SM00342">
    <property type="entry name" value="HTH_ARAC"/>
    <property type="match status" value="1"/>
</dbReference>
<dbReference type="RefSeq" id="WP_166917312.1">
    <property type="nucleotide sequence ID" value="NZ_CP050253.1"/>
</dbReference>
<dbReference type="InterPro" id="IPR009057">
    <property type="entry name" value="Homeodomain-like_sf"/>
</dbReference>
<evidence type="ECO:0000313" key="4">
    <source>
        <dbReference type="EMBL" id="QIQ22015.1"/>
    </source>
</evidence>
<feature type="domain" description="HTH araC/xylS-type" evidence="3">
    <location>
        <begin position="199"/>
        <end position="297"/>
    </location>
</feature>
<gene>
    <name evidence="4" type="ORF">IPMB12_10155</name>
</gene>
<evidence type="ECO:0000259" key="3">
    <source>
        <dbReference type="PROSITE" id="PS01124"/>
    </source>
</evidence>
<sequence length="300" mass="34254">MSTNRLEQTSKYLQEKLLQWLPEHDQGIVQTDIEGLTLSRYDSTFPPRKHFYQPTITVVLQGIKRSVIGNEEYIYGRNHCMVVGVNLPGVYQITEASSEKPFLSVALRLDKYTINQLLTEMPPCSLPEKENIPGIVVSEVSQEIQDAFLRLIELLDNPTSIAVMAPMIIREIHFLLLNSSQGDCLCFVNSTGTKSHQIVQAVQWLKENYAQPLDVTSLAKLVNMSGSTFHRYFRQITTFSPLQLQKQLRLYEAERLMLLEGKNAKTAAFQVGYESVPQFSREYKRQFGAAPHQDITKKRV</sequence>
<dbReference type="Proteomes" id="UP000501168">
    <property type="component" value="Chromosome"/>
</dbReference>
<dbReference type="Pfam" id="PF12833">
    <property type="entry name" value="HTH_18"/>
    <property type="match status" value="1"/>
</dbReference>
<dbReference type="FunCoup" id="A0A6G9ICQ7">
    <property type="interactions" value="26"/>
</dbReference>
<dbReference type="AlphaFoldDB" id="A0A6G9ICQ7"/>
<dbReference type="Pfam" id="PF06719">
    <property type="entry name" value="AraC_N"/>
    <property type="match status" value="1"/>
</dbReference>
<dbReference type="PANTHER" id="PTHR43436:SF1">
    <property type="entry name" value="TRANSCRIPTIONAL REGULATORY PROTEIN"/>
    <property type="match status" value="1"/>
</dbReference>
<evidence type="ECO:0000313" key="5">
    <source>
        <dbReference type="Proteomes" id="UP000501168"/>
    </source>
</evidence>
<keyword evidence="5" id="KW-1185">Reference proteome</keyword>
<dbReference type="Gene3D" id="1.10.10.60">
    <property type="entry name" value="Homeodomain-like"/>
    <property type="match status" value="1"/>
</dbReference>
<dbReference type="KEGG" id="orb:IPMB12_10155"/>
<dbReference type="InterPro" id="IPR018060">
    <property type="entry name" value="HTH_AraC"/>
</dbReference>
<name>A0A6G9ICQ7_9GAMM</name>
<dbReference type="GO" id="GO:0043565">
    <property type="term" value="F:sequence-specific DNA binding"/>
    <property type="evidence" value="ECO:0007669"/>
    <property type="project" value="InterPro"/>
</dbReference>
<evidence type="ECO:0000256" key="1">
    <source>
        <dbReference type="ARBA" id="ARBA00023015"/>
    </source>
</evidence>
<protein>
    <submittedName>
        <fullName evidence="4">AraC family transcriptional regulator</fullName>
    </submittedName>
</protein>
<dbReference type="EMBL" id="CP050253">
    <property type="protein sequence ID" value="QIQ22015.1"/>
    <property type="molecule type" value="Genomic_DNA"/>
</dbReference>
<proteinExistence type="predicted"/>
<dbReference type="GO" id="GO:0003700">
    <property type="term" value="F:DNA-binding transcription factor activity"/>
    <property type="evidence" value="ECO:0007669"/>
    <property type="project" value="InterPro"/>
</dbReference>
<organism evidence="4 5">
    <name type="scientific">Zophobihabitans entericus</name>
    <dbReference type="NCBI Taxonomy" id="1635327"/>
    <lineage>
        <taxon>Bacteria</taxon>
        <taxon>Pseudomonadati</taxon>
        <taxon>Pseudomonadota</taxon>
        <taxon>Gammaproteobacteria</taxon>
        <taxon>Orbales</taxon>
        <taxon>Orbaceae</taxon>
        <taxon>Zophobihabitans</taxon>
    </lineage>
</organism>
<keyword evidence="2" id="KW-0804">Transcription</keyword>
<dbReference type="InterPro" id="IPR009594">
    <property type="entry name" value="Tscrpt_reg_HTH_AraC_N"/>
</dbReference>
<dbReference type="InParanoid" id="A0A6G9ICQ7"/>
<dbReference type="PANTHER" id="PTHR43436">
    <property type="entry name" value="ARAC-FAMILY TRANSCRIPTIONAL REGULATOR"/>
    <property type="match status" value="1"/>
</dbReference>
<evidence type="ECO:0000256" key="2">
    <source>
        <dbReference type="ARBA" id="ARBA00023163"/>
    </source>
</evidence>
<accession>A0A6G9ICQ7</accession>
<reference evidence="4 5" key="1">
    <citation type="submission" date="2020-03" db="EMBL/GenBank/DDBJ databases">
        <title>Complete genome sequence of Orbus sp. IPMB12 (BCRC 80908).</title>
        <authorList>
            <person name="Lo W.-S."/>
            <person name="Chang T.-H."/>
            <person name="Kuo C.-H."/>
        </authorList>
    </citation>
    <scope>NUCLEOTIDE SEQUENCE [LARGE SCALE GENOMIC DNA]</scope>
    <source>
        <strain evidence="4 5">IPMB12</strain>
    </source>
</reference>
<dbReference type="SUPFAM" id="SSF46689">
    <property type="entry name" value="Homeodomain-like"/>
    <property type="match status" value="2"/>
</dbReference>
<keyword evidence="1" id="KW-0805">Transcription regulation</keyword>
<dbReference type="PROSITE" id="PS01124">
    <property type="entry name" value="HTH_ARAC_FAMILY_2"/>
    <property type="match status" value="1"/>
</dbReference>